<protein>
    <submittedName>
        <fullName evidence="1">Uncharacterized protein</fullName>
    </submittedName>
</protein>
<evidence type="ECO:0000313" key="1">
    <source>
        <dbReference type="EnsemblPlants" id="AVESA.00010b.r2.4DG0731820.1.CDS.1"/>
    </source>
</evidence>
<organism evidence="1 2">
    <name type="scientific">Avena sativa</name>
    <name type="common">Oat</name>
    <dbReference type="NCBI Taxonomy" id="4498"/>
    <lineage>
        <taxon>Eukaryota</taxon>
        <taxon>Viridiplantae</taxon>
        <taxon>Streptophyta</taxon>
        <taxon>Embryophyta</taxon>
        <taxon>Tracheophyta</taxon>
        <taxon>Spermatophyta</taxon>
        <taxon>Magnoliopsida</taxon>
        <taxon>Liliopsida</taxon>
        <taxon>Poales</taxon>
        <taxon>Poaceae</taxon>
        <taxon>BOP clade</taxon>
        <taxon>Pooideae</taxon>
        <taxon>Poodae</taxon>
        <taxon>Poeae</taxon>
        <taxon>Poeae Chloroplast Group 1 (Aveneae type)</taxon>
        <taxon>Aveninae</taxon>
        <taxon>Avena</taxon>
    </lineage>
</organism>
<evidence type="ECO:0000313" key="2">
    <source>
        <dbReference type="Proteomes" id="UP001732700"/>
    </source>
</evidence>
<proteinExistence type="predicted"/>
<accession>A0ACD5X4B7</accession>
<dbReference type="EnsemblPlants" id="AVESA.00010b.r2.4DG0731820.1">
    <property type="protein sequence ID" value="AVESA.00010b.r2.4DG0731820.1.CDS.1"/>
    <property type="gene ID" value="AVESA.00010b.r2.4DG0731820"/>
</dbReference>
<reference evidence="1" key="1">
    <citation type="submission" date="2021-05" db="EMBL/GenBank/DDBJ databases">
        <authorList>
            <person name="Scholz U."/>
            <person name="Mascher M."/>
            <person name="Fiebig A."/>
        </authorList>
    </citation>
    <scope>NUCLEOTIDE SEQUENCE [LARGE SCALE GENOMIC DNA]</scope>
</reference>
<dbReference type="Proteomes" id="UP001732700">
    <property type="component" value="Chromosome 4D"/>
</dbReference>
<sequence length="533" mass="58073">MLASDNRAEPVSRSPADLLSSIATSIGQTPTYVMADAAENGCNFLVVAYGIQGHLNPARSLARRLAAIDGVTATLSVQIFAHRRMFPSSSVDDYQNREDSDGVISYIPFSDGQDDGSWPTGSDEETARRRRASIESLSDVVRRLAAAGRPVTCVVCTLNMPAVVEVARAHGLRLAMYWIQPATVLVAYYHYFHAHGEAIASQAADPACEVALPGLRRPLRIRDLPSFIVDDGTGAGSDLSKLIIHGFRQLFDQMDEQEMMVLVNTFEALETTALEAIRPYMDTGVFAVGAPTVPICGAGDENDRVHLFMEDEKKGYVAWLDARPARSVVYVSSGSLLTYSVREAEEILFGLRQLARPYLWVVRREGRSPEVDRLLLEEAARAADGMVVEWCDQVRVLSHPSVACFVTHCGWNSTLEAVACGVPVVAAPSWSDQPVNAHLLEEEWGVGVRAERDADGVLTGTELARCVDLVVGSGEMATAVVANARAWKEKAREAVATGGPSERSLRSFVKMVQEMDEFARRAEEILSTSPAYP</sequence>
<keyword evidence="2" id="KW-1185">Reference proteome</keyword>
<reference evidence="1" key="2">
    <citation type="submission" date="2025-09" db="UniProtKB">
        <authorList>
            <consortium name="EnsemblPlants"/>
        </authorList>
    </citation>
    <scope>IDENTIFICATION</scope>
</reference>
<name>A0ACD5X4B7_AVESA</name>